<comment type="caution">
    <text evidence="1">The sequence shown here is derived from an EMBL/GenBank/DDBJ whole genome shotgun (WGS) entry which is preliminary data.</text>
</comment>
<protein>
    <submittedName>
        <fullName evidence="1">Uncharacterized protein</fullName>
    </submittedName>
</protein>
<organism evidence="1 2">
    <name type="scientific">Effrenium voratum</name>
    <dbReference type="NCBI Taxonomy" id="2562239"/>
    <lineage>
        <taxon>Eukaryota</taxon>
        <taxon>Sar</taxon>
        <taxon>Alveolata</taxon>
        <taxon>Dinophyceae</taxon>
        <taxon>Suessiales</taxon>
        <taxon>Symbiodiniaceae</taxon>
        <taxon>Effrenium</taxon>
    </lineage>
</organism>
<evidence type="ECO:0000313" key="2">
    <source>
        <dbReference type="Proteomes" id="UP001178507"/>
    </source>
</evidence>
<evidence type="ECO:0000313" key="1">
    <source>
        <dbReference type="EMBL" id="CAJ1384533.1"/>
    </source>
</evidence>
<feature type="non-terminal residue" evidence="1">
    <location>
        <position position="134"/>
    </location>
</feature>
<accession>A0AA36ID01</accession>
<gene>
    <name evidence="1" type="ORF">EVOR1521_LOCUS11394</name>
</gene>
<proteinExistence type="predicted"/>
<dbReference type="EMBL" id="CAUJNA010001122">
    <property type="protein sequence ID" value="CAJ1384533.1"/>
    <property type="molecule type" value="Genomic_DNA"/>
</dbReference>
<dbReference type="Proteomes" id="UP001178507">
    <property type="component" value="Unassembled WGS sequence"/>
</dbReference>
<sequence length="134" mass="14805">MDVAPLVQSFTAVAPDRLIELCPSQEVDLLRLGQLLAARFFNECLQLQRAFGDLRVSLAAANEQLSSEGELGRLKQHCEDLERQLQDRQVSLAPPTPRGALAPLAPPTPREACANCCEAQRRLQRCEAELAELQ</sequence>
<keyword evidence="2" id="KW-1185">Reference proteome</keyword>
<dbReference type="AlphaFoldDB" id="A0AA36ID01"/>
<name>A0AA36ID01_9DINO</name>
<reference evidence="1" key="1">
    <citation type="submission" date="2023-08" db="EMBL/GenBank/DDBJ databases">
        <authorList>
            <person name="Chen Y."/>
            <person name="Shah S."/>
            <person name="Dougan E. K."/>
            <person name="Thang M."/>
            <person name="Chan C."/>
        </authorList>
    </citation>
    <scope>NUCLEOTIDE SEQUENCE</scope>
</reference>